<evidence type="ECO:0000259" key="2">
    <source>
        <dbReference type="Pfam" id="PF06221"/>
    </source>
</evidence>
<dbReference type="OrthoDB" id="338816at2759"/>
<evidence type="ECO:0000313" key="3">
    <source>
        <dbReference type="EMBL" id="KIJ12804.1"/>
    </source>
</evidence>
<feature type="region of interest" description="Disordered" evidence="1">
    <location>
        <begin position="157"/>
        <end position="253"/>
    </location>
</feature>
<accession>A0A0C9SUL3</accession>
<feature type="domain" description="TRIP4/RQT4 C2HC5-type zinc finger" evidence="2">
    <location>
        <begin position="70"/>
        <end position="114"/>
    </location>
</feature>
<evidence type="ECO:0000313" key="4">
    <source>
        <dbReference type="Proteomes" id="UP000053647"/>
    </source>
</evidence>
<dbReference type="InterPro" id="IPR009349">
    <property type="entry name" value="TRIP4/RQT4_C2HC5_Znf"/>
</dbReference>
<feature type="compositionally biased region" description="Basic and acidic residues" evidence="1">
    <location>
        <begin position="243"/>
        <end position="253"/>
    </location>
</feature>
<gene>
    <name evidence="3" type="ORF">PAXINDRAFT_177112</name>
</gene>
<feature type="region of interest" description="Disordered" evidence="1">
    <location>
        <begin position="1"/>
        <end position="48"/>
    </location>
</feature>
<protein>
    <recommendedName>
        <fullName evidence="2">TRIP4/RQT4 C2HC5-type zinc finger domain-containing protein</fullName>
    </recommendedName>
</protein>
<dbReference type="GO" id="GO:0005634">
    <property type="term" value="C:nucleus"/>
    <property type="evidence" value="ECO:0007669"/>
    <property type="project" value="InterPro"/>
</dbReference>
<name>A0A0C9SUL3_PAXIN</name>
<sequence>MRRGWSKSGSLPSDRIRLQQPQPAAPKQQSKGKGRATPTEPPKSSAVRTLEALVNGIRKSSGSEKDPKGGCFCQARQHDLSKYVPLCRQCGLVLCTLNLPYHACPHCGGVLLDAFRHSALAAALENELAEQIAQEERAHQRAIEEARIAAGAFPMLLGSQPPKASRTPPPPQSYKVLSLDSKTKKATVRSYTNTPVPSRPASRAEEVKEEDQRVPAPPPGISYVGQRAEAGLRRVGTDSPEPTTRDDQQQTRI</sequence>
<feature type="compositionally biased region" description="Basic and acidic residues" evidence="1">
    <location>
        <begin position="202"/>
        <end position="213"/>
    </location>
</feature>
<dbReference type="GO" id="GO:0072344">
    <property type="term" value="P:rescue of stalled ribosome"/>
    <property type="evidence" value="ECO:0007669"/>
    <property type="project" value="InterPro"/>
</dbReference>
<dbReference type="AlphaFoldDB" id="A0A0C9SUL3"/>
<feature type="compositionally biased region" description="Low complexity" evidence="1">
    <location>
        <begin position="19"/>
        <end position="29"/>
    </location>
</feature>
<dbReference type="Proteomes" id="UP000053647">
    <property type="component" value="Unassembled WGS sequence"/>
</dbReference>
<dbReference type="GO" id="GO:0180022">
    <property type="term" value="C:RQC-trigger complex"/>
    <property type="evidence" value="ECO:0007669"/>
    <property type="project" value="InterPro"/>
</dbReference>
<dbReference type="Pfam" id="PF06221">
    <property type="entry name" value="zf-C2HC5"/>
    <property type="match status" value="1"/>
</dbReference>
<dbReference type="GO" id="GO:0008270">
    <property type="term" value="F:zinc ion binding"/>
    <property type="evidence" value="ECO:0007669"/>
    <property type="project" value="InterPro"/>
</dbReference>
<dbReference type="EMBL" id="KN819359">
    <property type="protein sequence ID" value="KIJ12804.1"/>
    <property type="molecule type" value="Genomic_DNA"/>
</dbReference>
<dbReference type="HOGENOM" id="CLU_059976_0_0_1"/>
<evidence type="ECO:0000256" key="1">
    <source>
        <dbReference type="SAM" id="MobiDB-lite"/>
    </source>
</evidence>
<proteinExistence type="predicted"/>
<keyword evidence="4" id="KW-1185">Reference proteome</keyword>
<reference evidence="4" key="2">
    <citation type="submission" date="2015-01" db="EMBL/GenBank/DDBJ databases">
        <title>Evolutionary Origins and Diversification of the Mycorrhizal Mutualists.</title>
        <authorList>
            <consortium name="DOE Joint Genome Institute"/>
            <consortium name="Mycorrhizal Genomics Consortium"/>
            <person name="Kohler A."/>
            <person name="Kuo A."/>
            <person name="Nagy L.G."/>
            <person name="Floudas D."/>
            <person name="Copeland A."/>
            <person name="Barry K.W."/>
            <person name="Cichocki N."/>
            <person name="Veneault-Fourrey C."/>
            <person name="LaButti K."/>
            <person name="Lindquist E.A."/>
            <person name="Lipzen A."/>
            <person name="Lundell T."/>
            <person name="Morin E."/>
            <person name="Murat C."/>
            <person name="Riley R."/>
            <person name="Ohm R."/>
            <person name="Sun H."/>
            <person name="Tunlid A."/>
            <person name="Henrissat B."/>
            <person name="Grigoriev I.V."/>
            <person name="Hibbett D.S."/>
            <person name="Martin F."/>
        </authorList>
    </citation>
    <scope>NUCLEOTIDE SEQUENCE [LARGE SCALE GENOMIC DNA]</scope>
    <source>
        <strain evidence="4">ATCC 200175</strain>
    </source>
</reference>
<organism evidence="3 4">
    <name type="scientific">Paxillus involutus ATCC 200175</name>
    <dbReference type="NCBI Taxonomy" id="664439"/>
    <lineage>
        <taxon>Eukaryota</taxon>
        <taxon>Fungi</taxon>
        <taxon>Dikarya</taxon>
        <taxon>Basidiomycota</taxon>
        <taxon>Agaricomycotina</taxon>
        <taxon>Agaricomycetes</taxon>
        <taxon>Agaricomycetidae</taxon>
        <taxon>Boletales</taxon>
        <taxon>Paxilineae</taxon>
        <taxon>Paxillaceae</taxon>
        <taxon>Paxillus</taxon>
    </lineage>
</organism>
<reference evidence="3 4" key="1">
    <citation type="submission" date="2014-06" db="EMBL/GenBank/DDBJ databases">
        <authorList>
            <consortium name="DOE Joint Genome Institute"/>
            <person name="Kuo A."/>
            <person name="Kohler A."/>
            <person name="Nagy L.G."/>
            <person name="Floudas D."/>
            <person name="Copeland A."/>
            <person name="Barry K.W."/>
            <person name="Cichocki N."/>
            <person name="Veneault-Fourrey C."/>
            <person name="LaButti K."/>
            <person name="Lindquist E.A."/>
            <person name="Lipzen A."/>
            <person name="Lundell T."/>
            <person name="Morin E."/>
            <person name="Murat C."/>
            <person name="Sun H."/>
            <person name="Tunlid A."/>
            <person name="Henrissat B."/>
            <person name="Grigoriev I.V."/>
            <person name="Hibbett D.S."/>
            <person name="Martin F."/>
            <person name="Nordberg H.P."/>
            <person name="Cantor M.N."/>
            <person name="Hua S.X."/>
        </authorList>
    </citation>
    <scope>NUCLEOTIDE SEQUENCE [LARGE SCALE GENOMIC DNA]</scope>
    <source>
        <strain evidence="3 4">ATCC 200175</strain>
    </source>
</reference>